<keyword evidence="3" id="KW-0472">Membrane</keyword>
<feature type="transmembrane region" description="Helical" evidence="3">
    <location>
        <begin position="333"/>
        <end position="351"/>
    </location>
</feature>
<protein>
    <submittedName>
        <fullName evidence="5">Related to Probable transporter MCH4</fullName>
    </submittedName>
</protein>
<accession>A0A376B514</accession>
<name>A0A376B514_9ASCO</name>
<comment type="similarity">
    <text evidence="2">Belongs to the major facilitator superfamily. Monocarboxylate porter (TC 2.A.1.13) family.</text>
</comment>
<dbReference type="AlphaFoldDB" id="A0A376B514"/>
<keyword evidence="6" id="KW-1185">Reference proteome</keyword>
<feature type="transmembrane region" description="Helical" evidence="3">
    <location>
        <begin position="85"/>
        <end position="110"/>
    </location>
</feature>
<dbReference type="GO" id="GO:0016020">
    <property type="term" value="C:membrane"/>
    <property type="evidence" value="ECO:0007669"/>
    <property type="project" value="UniProtKB-SubCell"/>
</dbReference>
<comment type="subcellular location">
    <subcellularLocation>
        <location evidence="1">Membrane</location>
        <topology evidence="1">Multi-pass membrane protein</topology>
    </subcellularLocation>
</comment>
<dbReference type="GO" id="GO:0022857">
    <property type="term" value="F:transmembrane transporter activity"/>
    <property type="evidence" value="ECO:0007669"/>
    <property type="project" value="InterPro"/>
</dbReference>
<dbReference type="CDD" id="cd17352">
    <property type="entry name" value="MFS_MCT_SLC16"/>
    <property type="match status" value="1"/>
</dbReference>
<keyword evidence="3" id="KW-0812">Transmembrane</keyword>
<dbReference type="GO" id="GO:0032218">
    <property type="term" value="P:riboflavin transport"/>
    <property type="evidence" value="ECO:0007669"/>
    <property type="project" value="TreeGrafter"/>
</dbReference>
<feature type="transmembrane region" description="Helical" evidence="3">
    <location>
        <begin position="209"/>
        <end position="229"/>
    </location>
</feature>
<feature type="transmembrane region" description="Helical" evidence="3">
    <location>
        <begin position="122"/>
        <end position="143"/>
    </location>
</feature>
<feature type="transmembrane region" description="Helical" evidence="3">
    <location>
        <begin position="150"/>
        <end position="168"/>
    </location>
</feature>
<feature type="transmembrane region" description="Helical" evidence="3">
    <location>
        <begin position="174"/>
        <end position="197"/>
    </location>
</feature>
<dbReference type="PROSITE" id="PS50850">
    <property type="entry name" value="MFS"/>
    <property type="match status" value="1"/>
</dbReference>
<evidence type="ECO:0000256" key="3">
    <source>
        <dbReference type="SAM" id="Phobius"/>
    </source>
</evidence>
<gene>
    <name evidence="5" type="ORF">SCODWIG_01473</name>
</gene>
<feature type="domain" description="Major facilitator superfamily (MFS) profile" evidence="4">
    <location>
        <begin position="81"/>
        <end position="481"/>
    </location>
</feature>
<keyword evidence="3" id="KW-1133">Transmembrane helix</keyword>
<feature type="transmembrane region" description="Helical" evidence="3">
    <location>
        <begin position="363"/>
        <end position="385"/>
    </location>
</feature>
<dbReference type="PANTHER" id="PTHR11360">
    <property type="entry name" value="MONOCARBOXYLATE TRANSPORTER"/>
    <property type="match status" value="1"/>
</dbReference>
<dbReference type="SUPFAM" id="SSF103473">
    <property type="entry name" value="MFS general substrate transporter"/>
    <property type="match status" value="1"/>
</dbReference>
<feature type="transmembrane region" description="Helical" evidence="3">
    <location>
        <begin position="426"/>
        <end position="448"/>
    </location>
</feature>
<evidence type="ECO:0000256" key="2">
    <source>
        <dbReference type="ARBA" id="ARBA00006727"/>
    </source>
</evidence>
<dbReference type="OrthoDB" id="6509908at2759"/>
<feature type="transmembrane region" description="Helical" evidence="3">
    <location>
        <begin position="391"/>
        <end position="414"/>
    </location>
</feature>
<dbReference type="EMBL" id="UFAJ01000190">
    <property type="protein sequence ID" value="SSD59712.1"/>
    <property type="molecule type" value="Genomic_DNA"/>
</dbReference>
<evidence type="ECO:0000313" key="5">
    <source>
        <dbReference type="EMBL" id="SSD59712.1"/>
    </source>
</evidence>
<dbReference type="Proteomes" id="UP000262825">
    <property type="component" value="Unassembled WGS sequence"/>
</dbReference>
<proteinExistence type="inferred from homology"/>
<dbReference type="Pfam" id="PF07690">
    <property type="entry name" value="MFS_1"/>
    <property type="match status" value="1"/>
</dbReference>
<dbReference type="InterPro" id="IPR020846">
    <property type="entry name" value="MFS_dom"/>
</dbReference>
<evidence type="ECO:0000259" key="4">
    <source>
        <dbReference type="PROSITE" id="PS50850"/>
    </source>
</evidence>
<feature type="transmembrane region" description="Helical" evidence="3">
    <location>
        <begin position="241"/>
        <end position="261"/>
    </location>
</feature>
<evidence type="ECO:0000313" key="6">
    <source>
        <dbReference type="Proteomes" id="UP000262825"/>
    </source>
</evidence>
<reference evidence="6" key="1">
    <citation type="submission" date="2018-06" db="EMBL/GenBank/DDBJ databases">
        <authorList>
            <person name="Guldener U."/>
        </authorList>
    </citation>
    <scope>NUCLEOTIDE SEQUENCE [LARGE SCALE GENOMIC DNA]</scope>
    <source>
        <strain evidence="6">UTAD17</strain>
    </source>
</reference>
<dbReference type="InterPro" id="IPR036259">
    <property type="entry name" value="MFS_trans_sf"/>
</dbReference>
<dbReference type="Gene3D" id="1.20.1250.20">
    <property type="entry name" value="MFS general substrate transporter like domains"/>
    <property type="match status" value="1"/>
</dbReference>
<evidence type="ECO:0000256" key="1">
    <source>
        <dbReference type="ARBA" id="ARBA00004141"/>
    </source>
</evidence>
<dbReference type="VEuPathDB" id="FungiDB:SCODWIG_01473"/>
<organism evidence="5 6">
    <name type="scientific">Saccharomycodes ludwigii</name>
    <dbReference type="NCBI Taxonomy" id="36035"/>
    <lineage>
        <taxon>Eukaryota</taxon>
        <taxon>Fungi</taxon>
        <taxon>Dikarya</taxon>
        <taxon>Ascomycota</taxon>
        <taxon>Saccharomycotina</taxon>
        <taxon>Saccharomycetes</taxon>
        <taxon>Saccharomycodales</taxon>
        <taxon>Saccharomycodaceae</taxon>
        <taxon>Saccharomycodes</taxon>
    </lineage>
</organism>
<dbReference type="InterPro" id="IPR050327">
    <property type="entry name" value="Proton-linked_MCT"/>
</dbReference>
<dbReference type="InterPro" id="IPR011701">
    <property type="entry name" value="MFS"/>
</dbReference>
<feature type="transmembrane region" description="Helical" evidence="3">
    <location>
        <begin position="460"/>
        <end position="486"/>
    </location>
</feature>
<dbReference type="PANTHER" id="PTHR11360:SF295">
    <property type="entry name" value="TRANSPORTER MCH4-RELATED"/>
    <property type="match status" value="1"/>
</dbReference>
<sequence length="489" mass="53701">MPYSSSDIYLHNFTIGNTSSDVTINTSTTNNNNDTYTTAFFINNKDTTTPVSKLKSFNIQETIQKEPDSEDIDSFPDGGWKAYSVVFGAFMGLVPMFGVINTLGAIQTYISREQLANVSSSTVSWIFSSYLAITFSSSVFVGAYFDRNGAFAPMVIGSVLFIAGLMAMANSKTIAQFILSFGVCSGIGCGMVFALAMSCVTTWFYRKRSTATSIASIGGSVGGVVFPIMLKKLFVEVGFAWAIRILAFICAGSLLCCLIFCKERVTEKPNIIKFKDNKERLLWYTASCFNWRYLLDWKFLFTTLATSLGENSITACTTYLASYSLMRGNSEDVSYLLITVVNIVGIFGRFIPGYLADKYFGVFNVTIVTAILCSLICFIIWLPFGKNPACLWVFACLYGFSSGSIFSLTAPLIGKISRTSDFGKRYSTAYLFEAITTLPIIPICGAIIGDGSPKNYNNFIIFSTMLMVAASVCYLSARFICVGVNLKKF</sequence>